<evidence type="ECO:0000313" key="1">
    <source>
        <dbReference type="EMBL" id="QIG45152.1"/>
    </source>
</evidence>
<dbReference type="AlphaFoldDB" id="A0A6G6WIV7"/>
<dbReference type="InterPro" id="IPR024072">
    <property type="entry name" value="DHFR-like_dom_sf"/>
</dbReference>
<dbReference type="EMBL" id="CP049257">
    <property type="protein sequence ID" value="QIG45152.1"/>
    <property type="molecule type" value="Genomic_DNA"/>
</dbReference>
<dbReference type="Gene3D" id="3.40.430.10">
    <property type="entry name" value="Dihydrofolate Reductase, subunit A"/>
    <property type="match status" value="1"/>
</dbReference>
<sequence length="198" mass="20992">MSVIANLAMSLDGFIARPDDTPGPLFEFYDAGGTELRVADGWPAFHMDEPSLSLFRDAVSRIGCHVVGRRLYDLTGGWGGHPGNEAPMVVLTHRPPATQPEGVPYVFVDDVGAAIAQAVELAGDLDVAVAGGSVARQALDLGLLDVIDVALVPVVLGEGVPWFAGARGPVRLSDPVVHEAHRVTHLRYTVLREQTATP</sequence>
<name>A0A6G6WIV7_9ACTN</name>
<evidence type="ECO:0000313" key="2">
    <source>
        <dbReference type="Proteomes" id="UP000502996"/>
    </source>
</evidence>
<organism evidence="1 2">
    <name type="scientific">Nocardioides anomalus</name>
    <dbReference type="NCBI Taxonomy" id="2712223"/>
    <lineage>
        <taxon>Bacteria</taxon>
        <taxon>Bacillati</taxon>
        <taxon>Actinomycetota</taxon>
        <taxon>Actinomycetes</taxon>
        <taxon>Propionibacteriales</taxon>
        <taxon>Nocardioidaceae</taxon>
        <taxon>Nocardioides</taxon>
    </lineage>
</organism>
<proteinExistence type="predicted"/>
<dbReference type="Proteomes" id="UP000502996">
    <property type="component" value="Chromosome"/>
</dbReference>
<reference evidence="1 2" key="1">
    <citation type="submission" date="2020-02" db="EMBL/GenBank/DDBJ databases">
        <title>Full genome sequence of Nocardioides sp. R-3366.</title>
        <authorList>
            <person name="Im W.-T."/>
        </authorList>
    </citation>
    <scope>NUCLEOTIDE SEQUENCE [LARGE SCALE GENOMIC DNA]</scope>
    <source>
        <strain evidence="1 2">R-3366</strain>
    </source>
</reference>
<dbReference type="SUPFAM" id="SSF53597">
    <property type="entry name" value="Dihydrofolate reductase-like"/>
    <property type="match status" value="1"/>
</dbReference>
<dbReference type="KEGG" id="nano:G5V58_22430"/>
<evidence type="ECO:0008006" key="3">
    <source>
        <dbReference type="Google" id="ProtNLM"/>
    </source>
</evidence>
<keyword evidence="2" id="KW-1185">Reference proteome</keyword>
<accession>A0A6G6WIV7</accession>
<protein>
    <recommendedName>
        <fullName evidence="3">Dihydrofolate reductase</fullName>
    </recommendedName>
</protein>
<dbReference type="RefSeq" id="WP_165237429.1">
    <property type="nucleotide sequence ID" value="NZ_CP049257.1"/>
</dbReference>
<gene>
    <name evidence="1" type="ORF">G5V58_22430</name>
</gene>